<gene>
    <name evidence="1" type="ORF">MNBD_GAMMA12-2966</name>
</gene>
<dbReference type="EMBL" id="UOFL01000034">
    <property type="protein sequence ID" value="VAW71942.1"/>
    <property type="molecule type" value="Genomic_DNA"/>
</dbReference>
<proteinExistence type="predicted"/>
<organism evidence="1">
    <name type="scientific">hydrothermal vent metagenome</name>
    <dbReference type="NCBI Taxonomy" id="652676"/>
    <lineage>
        <taxon>unclassified sequences</taxon>
        <taxon>metagenomes</taxon>
        <taxon>ecological metagenomes</taxon>
    </lineage>
</organism>
<sequence length="44" mass="4680">MINDFIHGDLHEALRQRLADGIAAGAVSSAIPLSELPLTLKLDP</sequence>
<evidence type="ECO:0000313" key="1">
    <source>
        <dbReference type="EMBL" id="VAW71942.1"/>
    </source>
</evidence>
<protein>
    <submittedName>
        <fullName evidence="1">Uncharacterized protein</fullName>
    </submittedName>
</protein>
<name>A0A3B0Y9E5_9ZZZZ</name>
<accession>A0A3B0Y9E5</accession>
<reference evidence="1" key="1">
    <citation type="submission" date="2018-06" db="EMBL/GenBank/DDBJ databases">
        <authorList>
            <person name="Zhirakovskaya E."/>
        </authorList>
    </citation>
    <scope>NUCLEOTIDE SEQUENCE</scope>
</reference>
<dbReference type="AlphaFoldDB" id="A0A3B0Y9E5"/>